<evidence type="ECO:0000256" key="3">
    <source>
        <dbReference type="SAM" id="MobiDB-lite"/>
    </source>
</evidence>
<feature type="region of interest" description="Disordered" evidence="3">
    <location>
        <begin position="152"/>
        <end position="239"/>
    </location>
</feature>
<organism evidence="4 5">
    <name type="scientific">Anas platyrhynchos</name>
    <name type="common">Mallard</name>
    <name type="synonym">Anas boschas</name>
    <dbReference type="NCBI Taxonomy" id="8839"/>
    <lineage>
        <taxon>Eukaryota</taxon>
        <taxon>Metazoa</taxon>
        <taxon>Chordata</taxon>
        <taxon>Craniata</taxon>
        <taxon>Vertebrata</taxon>
        <taxon>Euteleostomi</taxon>
        <taxon>Archelosauria</taxon>
        <taxon>Archosauria</taxon>
        <taxon>Dinosauria</taxon>
        <taxon>Saurischia</taxon>
        <taxon>Theropoda</taxon>
        <taxon>Coelurosauria</taxon>
        <taxon>Aves</taxon>
        <taxon>Neognathae</taxon>
        <taxon>Galloanserae</taxon>
        <taxon>Anseriformes</taxon>
        <taxon>Anatidae</taxon>
        <taxon>Anatinae</taxon>
        <taxon>Anas</taxon>
    </lineage>
</organism>
<reference evidence="4" key="3">
    <citation type="submission" date="2025-09" db="UniProtKB">
        <authorList>
            <consortium name="Ensembl"/>
        </authorList>
    </citation>
    <scope>IDENTIFICATION</scope>
</reference>
<feature type="region of interest" description="Disordered" evidence="3">
    <location>
        <begin position="57"/>
        <end position="140"/>
    </location>
</feature>
<dbReference type="PANTHER" id="PTHR47979">
    <property type="entry name" value="DRAB11-RELATED"/>
    <property type="match status" value="1"/>
</dbReference>
<reference evidence="4" key="1">
    <citation type="submission" date="2019-08" db="EMBL/GenBank/DDBJ databases">
        <title>Three high-quality genomes provides insights into domestication of ducks.</title>
        <authorList>
            <person name="Hou Z.C."/>
            <person name="Zhu F."/>
            <person name="Yin Z.T."/>
            <person name="Zhang F."/>
        </authorList>
    </citation>
    <scope>NUCLEOTIDE SEQUENCE [LARGE SCALE GENOMIC DNA]</scope>
</reference>
<proteinExistence type="predicted"/>
<dbReference type="Ensembl" id="ENSAPLT00020011263.1">
    <property type="protein sequence ID" value="ENSAPLP00020010455.1"/>
    <property type="gene ID" value="ENSAPLG00020007706.1"/>
</dbReference>
<dbReference type="InterPro" id="IPR001806">
    <property type="entry name" value="Small_GTPase"/>
</dbReference>
<gene>
    <name evidence="4" type="primary">LOC101800252</name>
</gene>
<reference evidence="4" key="2">
    <citation type="submission" date="2025-08" db="UniProtKB">
        <authorList>
            <consortium name="Ensembl"/>
        </authorList>
    </citation>
    <scope>IDENTIFICATION</scope>
</reference>
<dbReference type="Pfam" id="PF00071">
    <property type="entry name" value="Ras"/>
    <property type="match status" value="1"/>
</dbReference>
<sequence>MRGRDEEYDCLFKVVLIGDSGVGKSNLLSRFTRNEFNLESKSTIGVEFATRSIQVDNKTGESSDLGHGRAGAVPGHHLGVLPGGRGGSAGLRHRQVPDVRKRRALAEGAAGPRRCQHRHHAGGQQERPAAPAGRAHRRGQELCREERALLPRDVGSGLHQRGDGFPQHPDGDLPPRVSAADRRAARVRVRPQHHHRARSGAAHAAGGPPGSLLPKYLSPPPAPRTEPSPFSPSTSARCSPPGTGWGWGSLLPAWPLRAALCCSPRVYVGPTGMERKSSP</sequence>
<feature type="compositionally biased region" description="Basic residues" evidence="3">
    <location>
        <begin position="185"/>
        <end position="198"/>
    </location>
</feature>
<evidence type="ECO:0000313" key="4">
    <source>
        <dbReference type="Ensembl" id="ENSAPLP00020010455.1"/>
    </source>
</evidence>
<evidence type="ECO:0000313" key="5">
    <source>
        <dbReference type="Proteomes" id="UP000694400"/>
    </source>
</evidence>
<keyword evidence="2" id="KW-0342">GTP-binding</keyword>
<evidence type="ECO:0000256" key="2">
    <source>
        <dbReference type="ARBA" id="ARBA00023134"/>
    </source>
</evidence>
<evidence type="ECO:0000256" key="1">
    <source>
        <dbReference type="ARBA" id="ARBA00022741"/>
    </source>
</evidence>
<protein>
    <submittedName>
        <fullName evidence="4">RAB11B, member RAS oncogene family</fullName>
    </submittedName>
</protein>
<dbReference type="SMART" id="SM00175">
    <property type="entry name" value="RAB"/>
    <property type="match status" value="1"/>
</dbReference>
<dbReference type="SUPFAM" id="SSF52540">
    <property type="entry name" value="P-loop containing nucleoside triphosphate hydrolases"/>
    <property type="match status" value="1"/>
</dbReference>
<name>A0A8B9SS63_ANAPL</name>
<dbReference type="InterPro" id="IPR050209">
    <property type="entry name" value="Rab_GTPases_membrane_traffic"/>
</dbReference>
<accession>A0A8B9SS63</accession>
<keyword evidence="1" id="KW-0547">Nucleotide-binding</keyword>
<dbReference type="AlphaFoldDB" id="A0A8B9SS63"/>
<feature type="compositionally biased region" description="Basic and acidic residues" evidence="3">
    <location>
        <begin position="58"/>
        <end position="67"/>
    </location>
</feature>
<dbReference type="GO" id="GO:0005525">
    <property type="term" value="F:GTP binding"/>
    <property type="evidence" value="ECO:0007669"/>
    <property type="project" value="UniProtKB-KW"/>
</dbReference>
<dbReference type="InterPro" id="IPR027417">
    <property type="entry name" value="P-loop_NTPase"/>
</dbReference>
<dbReference type="Proteomes" id="UP000694400">
    <property type="component" value="Chromosome 32"/>
</dbReference>
<dbReference type="PRINTS" id="PR00449">
    <property type="entry name" value="RASTRNSFRMNG"/>
</dbReference>
<dbReference type="GO" id="GO:0003924">
    <property type="term" value="F:GTPase activity"/>
    <property type="evidence" value="ECO:0007669"/>
    <property type="project" value="InterPro"/>
</dbReference>
<feature type="compositionally biased region" description="Pro residues" evidence="3">
    <location>
        <begin position="217"/>
        <end position="230"/>
    </location>
</feature>
<feature type="compositionally biased region" description="Basic and acidic residues" evidence="3">
    <location>
        <begin position="169"/>
        <end position="184"/>
    </location>
</feature>
<dbReference type="Gene3D" id="3.40.50.300">
    <property type="entry name" value="P-loop containing nucleotide triphosphate hydrolases"/>
    <property type="match status" value="1"/>
</dbReference>